<keyword evidence="1" id="KW-0732">Signal</keyword>
<feature type="signal peptide" evidence="1">
    <location>
        <begin position="1"/>
        <end position="20"/>
    </location>
</feature>
<reference evidence="2" key="2">
    <citation type="submission" date="2022-10" db="EMBL/GenBank/DDBJ databases">
        <authorList>
            <consortium name="ENA_rothamsted_submissions"/>
            <consortium name="culmorum"/>
            <person name="King R."/>
        </authorList>
    </citation>
    <scope>NUCLEOTIDE SEQUENCE</scope>
</reference>
<gene>
    <name evidence="2" type="ORF">CHIRRI_LOCUS2274</name>
</gene>
<dbReference type="Proteomes" id="UP001153620">
    <property type="component" value="Chromosome 1"/>
</dbReference>
<evidence type="ECO:0000256" key="1">
    <source>
        <dbReference type="SAM" id="SignalP"/>
    </source>
</evidence>
<keyword evidence="3" id="KW-1185">Reference proteome</keyword>
<reference evidence="2" key="1">
    <citation type="submission" date="2022-01" db="EMBL/GenBank/DDBJ databases">
        <authorList>
            <person name="King R."/>
        </authorList>
    </citation>
    <scope>NUCLEOTIDE SEQUENCE</scope>
</reference>
<dbReference type="EMBL" id="OU895877">
    <property type="protein sequence ID" value="CAG9799305.1"/>
    <property type="molecule type" value="Genomic_DNA"/>
</dbReference>
<sequence>MVKIFNILIIILLLVYNSNSCSDKINDIHILLTNIQDAGSLMETSLRAQYNTFLGEKLKSIGTLLGSLKTLQNELPTDLCKYQSIDVGSNIIHAMNNFIDIVRKNVLYSVKSSLEDAKIDHSNILYDFIMYVYDFIDKVGVGSKNLFNDGKGCVMDLEGEIKSFIDLSSKKFMECLKNVSLSSPIQPVKFKAYQDNLTLTVKTISYKLKEPFWYIWVYSTTVQTDLAAEKFNSYCQSLFPTILDIGKQISQIGLDIVNAVDANNNAFKTCFNRVNATLIDVKKHELQNKVNDICSKA</sequence>
<proteinExistence type="predicted"/>
<protein>
    <recommendedName>
        <fullName evidence="4">27 kDa salivary protein</fullName>
    </recommendedName>
</protein>
<feature type="chain" id="PRO_5040400912" description="27 kDa salivary protein" evidence="1">
    <location>
        <begin position="21"/>
        <end position="297"/>
    </location>
</feature>
<name>A0A9N9RJH7_9DIPT</name>
<evidence type="ECO:0000313" key="2">
    <source>
        <dbReference type="EMBL" id="CAG9799305.1"/>
    </source>
</evidence>
<accession>A0A9N9RJH7</accession>
<dbReference type="OrthoDB" id="10489867at2759"/>
<evidence type="ECO:0000313" key="3">
    <source>
        <dbReference type="Proteomes" id="UP001153620"/>
    </source>
</evidence>
<organism evidence="2 3">
    <name type="scientific">Chironomus riparius</name>
    <dbReference type="NCBI Taxonomy" id="315576"/>
    <lineage>
        <taxon>Eukaryota</taxon>
        <taxon>Metazoa</taxon>
        <taxon>Ecdysozoa</taxon>
        <taxon>Arthropoda</taxon>
        <taxon>Hexapoda</taxon>
        <taxon>Insecta</taxon>
        <taxon>Pterygota</taxon>
        <taxon>Neoptera</taxon>
        <taxon>Endopterygota</taxon>
        <taxon>Diptera</taxon>
        <taxon>Nematocera</taxon>
        <taxon>Chironomoidea</taxon>
        <taxon>Chironomidae</taxon>
        <taxon>Chironominae</taxon>
        <taxon>Chironomus</taxon>
    </lineage>
</organism>
<evidence type="ECO:0008006" key="4">
    <source>
        <dbReference type="Google" id="ProtNLM"/>
    </source>
</evidence>
<dbReference type="AlphaFoldDB" id="A0A9N9RJH7"/>